<dbReference type="InterPro" id="IPR009057">
    <property type="entry name" value="Homeodomain-like_sf"/>
</dbReference>
<sequence>MPAEVPSKERIPAAQRREMVLDAAAVEFGSRGYAGTTTDRIARAAGISQPYVVRMFGTKEELFLETVTRAQEDLRRTVQQVIAEVGKDDPQALVRAIGRTYVDLVTDRPLLRVLMQSFLTGTDPTIGPVARAGFLSFFRVLRDDAGFDPDRVREFLAQGMLINTVLALDLHRHDLDPDASAVLTCAFGDKAADIVAAGETA</sequence>
<evidence type="ECO:0000313" key="4">
    <source>
        <dbReference type="EMBL" id="MTD14213.1"/>
    </source>
</evidence>
<dbReference type="PANTHER" id="PTHR30055">
    <property type="entry name" value="HTH-TYPE TRANSCRIPTIONAL REGULATOR RUTR"/>
    <property type="match status" value="1"/>
</dbReference>
<organism evidence="4 5">
    <name type="scientific">Nakamurella alba</name>
    <dbReference type="NCBI Taxonomy" id="2665158"/>
    <lineage>
        <taxon>Bacteria</taxon>
        <taxon>Bacillati</taxon>
        <taxon>Actinomycetota</taxon>
        <taxon>Actinomycetes</taxon>
        <taxon>Nakamurellales</taxon>
        <taxon>Nakamurellaceae</taxon>
        <taxon>Nakamurella</taxon>
    </lineage>
</organism>
<dbReference type="AlphaFoldDB" id="A0A7K1FLU6"/>
<keyword evidence="5" id="KW-1185">Reference proteome</keyword>
<keyword evidence="1 2" id="KW-0238">DNA-binding</keyword>
<dbReference type="InterPro" id="IPR001647">
    <property type="entry name" value="HTH_TetR"/>
</dbReference>
<evidence type="ECO:0000259" key="3">
    <source>
        <dbReference type="PROSITE" id="PS50977"/>
    </source>
</evidence>
<dbReference type="EMBL" id="WLYK01000002">
    <property type="protein sequence ID" value="MTD14213.1"/>
    <property type="molecule type" value="Genomic_DNA"/>
</dbReference>
<accession>A0A7K1FLU6</accession>
<dbReference type="PROSITE" id="PS50977">
    <property type="entry name" value="HTH_TETR_2"/>
    <property type="match status" value="1"/>
</dbReference>
<dbReference type="SUPFAM" id="SSF46689">
    <property type="entry name" value="Homeodomain-like"/>
    <property type="match status" value="1"/>
</dbReference>
<feature type="DNA-binding region" description="H-T-H motif" evidence="2">
    <location>
        <begin position="37"/>
        <end position="56"/>
    </location>
</feature>
<dbReference type="RefSeq" id="WP_154768216.1">
    <property type="nucleotide sequence ID" value="NZ_WLYK01000002.1"/>
</dbReference>
<dbReference type="PANTHER" id="PTHR30055:SF146">
    <property type="entry name" value="HTH-TYPE TRANSCRIPTIONAL DUAL REGULATOR CECR"/>
    <property type="match status" value="1"/>
</dbReference>
<name>A0A7K1FLU6_9ACTN</name>
<dbReference type="Proteomes" id="UP000460221">
    <property type="component" value="Unassembled WGS sequence"/>
</dbReference>
<dbReference type="Gene3D" id="1.10.357.10">
    <property type="entry name" value="Tetracycline Repressor, domain 2"/>
    <property type="match status" value="1"/>
</dbReference>
<proteinExistence type="predicted"/>
<dbReference type="GO" id="GO:0003700">
    <property type="term" value="F:DNA-binding transcription factor activity"/>
    <property type="evidence" value="ECO:0007669"/>
    <property type="project" value="TreeGrafter"/>
</dbReference>
<feature type="domain" description="HTH tetR-type" evidence="3">
    <location>
        <begin position="14"/>
        <end position="74"/>
    </location>
</feature>
<dbReference type="PRINTS" id="PR00455">
    <property type="entry name" value="HTHTETR"/>
</dbReference>
<dbReference type="InterPro" id="IPR050109">
    <property type="entry name" value="HTH-type_TetR-like_transc_reg"/>
</dbReference>
<evidence type="ECO:0000313" key="5">
    <source>
        <dbReference type="Proteomes" id="UP000460221"/>
    </source>
</evidence>
<dbReference type="Pfam" id="PF00440">
    <property type="entry name" value="TetR_N"/>
    <property type="match status" value="1"/>
</dbReference>
<evidence type="ECO:0000256" key="2">
    <source>
        <dbReference type="PROSITE-ProRule" id="PRU00335"/>
    </source>
</evidence>
<gene>
    <name evidence="4" type="ORF">GIS00_09670</name>
</gene>
<dbReference type="GO" id="GO:0000976">
    <property type="term" value="F:transcription cis-regulatory region binding"/>
    <property type="evidence" value="ECO:0007669"/>
    <property type="project" value="TreeGrafter"/>
</dbReference>
<reference evidence="4 5" key="1">
    <citation type="submission" date="2019-11" db="EMBL/GenBank/DDBJ databases">
        <authorList>
            <person name="Jiang L.-Q."/>
        </authorList>
    </citation>
    <scope>NUCLEOTIDE SEQUENCE [LARGE SCALE GENOMIC DNA]</scope>
    <source>
        <strain evidence="4 5">YIM 132087</strain>
    </source>
</reference>
<comment type="caution">
    <text evidence="4">The sequence shown here is derived from an EMBL/GenBank/DDBJ whole genome shotgun (WGS) entry which is preliminary data.</text>
</comment>
<protein>
    <submittedName>
        <fullName evidence="4">TetR family transcriptional regulator</fullName>
    </submittedName>
</protein>
<evidence type="ECO:0000256" key="1">
    <source>
        <dbReference type="ARBA" id="ARBA00023125"/>
    </source>
</evidence>